<organism evidence="1 2">
    <name type="scientific">Kipferlia bialata</name>
    <dbReference type="NCBI Taxonomy" id="797122"/>
    <lineage>
        <taxon>Eukaryota</taxon>
        <taxon>Metamonada</taxon>
        <taxon>Carpediemonas-like organisms</taxon>
        <taxon>Kipferlia</taxon>
    </lineage>
</organism>
<accession>A0A391NJL3</accession>
<dbReference type="Proteomes" id="UP000265618">
    <property type="component" value="Unassembled WGS sequence"/>
</dbReference>
<gene>
    <name evidence="1" type="ORF">KIPB_002810</name>
</gene>
<dbReference type="Pfam" id="PF13599">
    <property type="entry name" value="Pentapeptide_4"/>
    <property type="match status" value="1"/>
</dbReference>
<protein>
    <submittedName>
        <fullName evidence="1">Uncharacterized protein</fullName>
    </submittedName>
</protein>
<dbReference type="EMBL" id="BDIP01000495">
    <property type="protein sequence ID" value="GCA62324.1"/>
    <property type="molecule type" value="Genomic_DNA"/>
</dbReference>
<name>A0A391NJL3_9EUKA</name>
<evidence type="ECO:0000313" key="2">
    <source>
        <dbReference type="Proteomes" id="UP000265618"/>
    </source>
</evidence>
<keyword evidence="2" id="KW-1185">Reference proteome</keyword>
<dbReference type="SUPFAM" id="SSF141571">
    <property type="entry name" value="Pentapeptide repeat-like"/>
    <property type="match status" value="3"/>
</dbReference>
<dbReference type="InterPro" id="IPR051082">
    <property type="entry name" value="Pentapeptide-BTB/POZ_domain"/>
</dbReference>
<dbReference type="Gene3D" id="2.160.20.80">
    <property type="entry name" value="E3 ubiquitin-protein ligase SopA"/>
    <property type="match status" value="4"/>
</dbReference>
<dbReference type="AlphaFoldDB" id="A0A391NJL3"/>
<comment type="caution">
    <text evidence="1">The sequence shown here is derived from an EMBL/GenBank/DDBJ whole genome shotgun (WGS) entry which is preliminary data.</text>
</comment>
<dbReference type="OrthoDB" id="9989223at2759"/>
<dbReference type="PANTHER" id="PTHR14136">
    <property type="entry name" value="BTB_POZ DOMAIN-CONTAINING PROTEIN KCTD9"/>
    <property type="match status" value="1"/>
</dbReference>
<sequence>MGFSLVLEQFVDAKKHRDPVRMQKALQLLKERAHHLHDACVGNGQFHVLYAGSNPTPVSVFGLSTSTPLRWVSVPLSLSDKVHTLVQGDASIILGHAASGCAVVALSGGHGSVDILSLDRSSPKVSLLHLCRLARPLGYSVGRVSMCGPRVLLSDASGTHVTSVNVRTGSAMGCGIRGRAHMPCSVGTVCIADHNLHVAVRDGTSVCVAHTVYLCCVRDDALMWVVRGAQRTTLSTTPLSPLLSTPQLPAATESHAVIHPTPHRWVHREKGKSPYTLLCHTSSGCIGVSIGVDLSLVGLGVYDPSRGWEQLVEVPTGVAVLPHVSGVPLYLDHCVYASVLGRLVRVDLGARSASAICLSLSAQPRVAADMSSLILQTPSGIRRYPLNRDMRVGALTVERVSEGSVAGVLVGDAVVKGVAGAESVYYRVDRGVWTPMDVVTSSKTRHSRVQVTSLRDLVTLLESGVAESLDVSGTEETCLHLDTALSNRCLTDCTFMHCSIKSATRASFTGCSFEGCTMVNAGLSQMSLSASSLTECDLSGSDLSKATLTDVRCKGGRLQGCSFKGTSLASVDFGGIALSGCDFTLSTFTSVSVDGCDMSEVTLNGSDLSGCRGLTVDTLHSAVSIRGAILSGRDLSGWNLSGLDLTGVVMTGTNLTACDLSGTTGMTATQLHAAASLTKVSLSGMQMGGWDLSGLCLSGADLSGCGIVGANLRDTDLTGVSLCGATGFSAKQMRDAKSVSGVMGLEKCNLTGADLSAIDLSGLNLTGANLSDTALKGTNITGTTLTGAILVNAPLCETIGLSWKHIRNAGCLKGANLAKRCLTAQDMSGLDLSGVCLDGCNLKGTNFTGSILKDVSLVGVSHLNPKQLRSAKDVIGLNMSGLNMAYWDMYGLDLSRSNLSNCDLSGATLTGTVLTGADLSHSTLRLIIGLTERQLRDATSL</sequence>
<proteinExistence type="predicted"/>
<dbReference type="PANTHER" id="PTHR14136:SF17">
    <property type="entry name" value="BTB_POZ DOMAIN-CONTAINING PROTEIN KCTD9"/>
    <property type="match status" value="1"/>
</dbReference>
<dbReference type="InterPro" id="IPR001646">
    <property type="entry name" value="5peptide_repeat"/>
</dbReference>
<evidence type="ECO:0000313" key="1">
    <source>
        <dbReference type="EMBL" id="GCA62324.1"/>
    </source>
</evidence>
<reference evidence="1 2" key="1">
    <citation type="journal article" date="2018" name="PLoS ONE">
        <title>The draft genome of Kipferlia bialata reveals reductive genome evolution in fornicate parasites.</title>
        <authorList>
            <person name="Tanifuji G."/>
            <person name="Takabayashi S."/>
            <person name="Kume K."/>
            <person name="Takagi M."/>
            <person name="Nakayama T."/>
            <person name="Kamikawa R."/>
            <person name="Inagaki Y."/>
            <person name="Hashimoto T."/>
        </authorList>
    </citation>
    <scope>NUCLEOTIDE SEQUENCE [LARGE SCALE GENOMIC DNA]</scope>
    <source>
        <strain evidence="1">NY0173</strain>
    </source>
</reference>
<dbReference type="Pfam" id="PF00805">
    <property type="entry name" value="Pentapeptide"/>
    <property type="match status" value="4"/>
</dbReference>